<dbReference type="PANTHER" id="PTHR43776:SF7">
    <property type="entry name" value="D,D-DIPEPTIDE TRANSPORT ATP-BINDING PROTEIN DDPF-RELATED"/>
    <property type="match status" value="1"/>
</dbReference>
<dbReference type="CDD" id="cd03257">
    <property type="entry name" value="ABC_NikE_OppD_transporters"/>
    <property type="match status" value="1"/>
</dbReference>
<dbReference type="InterPro" id="IPR017871">
    <property type="entry name" value="ABC_transporter-like_CS"/>
</dbReference>
<comment type="caution">
    <text evidence="8">The sequence shown here is derived from an EMBL/GenBank/DDBJ whole genome shotgun (WGS) entry which is preliminary data.</text>
</comment>
<evidence type="ECO:0000313" key="9">
    <source>
        <dbReference type="Proteomes" id="UP001523392"/>
    </source>
</evidence>
<gene>
    <name evidence="8" type="ORF">JYK14_12885</name>
</gene>
<evidence type="ECO:0000256" key="3">
    <source>
        <dbReference type="ARBA" id="ARBA00022448"/>
    </source>
</evidence>
<evidence type="ECO:0000256" key="4">
    <source>
        <dbReference type="ARBA" id="ARBA00022741"/>
    </source>
</evidence>
<dbReference type="PROSITE" id="PS00211">
    <property type="entry name" value="ABC_TRANSPORTER_1"/>
    <property type="match status" value="1"/>
</dbReference>
<dbReference type="GO" id="GO:0005524">
    <property type="term" value="F:ATP binding"/>
    <property type="evidence" value="ECO:0007669"/>
    <property type="project" value="UniProtKB-KW"/>
</dbReference>
<evidence type="ECO:0000313" key="8">
    <source>
        <dbReference type="EMBL" id="MCO6417051.1"/>
    </source>
</evidence>
<dbReference type="Pfam" id="PF00005">
    <property type="entry name" value="ABC_tran"/>
    <property type="match status" value="1"/>
</dbReference>
<dbReference type="SUPFAM" id="SSF52540">
    <property type="entry name" value="P-loop containing nucleoside triphosphate hydrolases"/>
    <property type="match status" value="1"/>
</dbReference>
<organism evidence="8 9">
    <name type="scientific">Siccirubricoccus soli</name>
    <dbReference type="NCBI Taxonomy" id="2899147"/>
    <lineage>
        <taxon>Bacteria</taxon>
        <taxon>Pseudomonadati</taxon>
        <taxon>Pseudomonadota</taxon>
        <taxon>Alphaproteobacteria</taxon>
        <taxon>Acetobacterales</taxon>
        <taxon>Roseomonadaceae</taxon>
        <taxon>Siccirubricoccus</taxon>
    </lineage>
</organism>
<evidence type="ECO:0000256" key="6">
    <source>
        <dbReference type="SAM" id="MobiDB-lite"/>
    </source>
</evidence>
<comment type="subcellular location">
    <subcellularLocation>
        <location evidence="1">Cell inner membrane</location>
        <topology evidence="1">Peripheral membrane protein</topology>
    </subcellularLocation>
</comment>
<evidence type="ECO:0000256" key="1">
    <source>
        <dbReference type="ARBA" id="ARBA00004417"/>
    </source>
</evidence>
<sequence>MSNAGTSIPELSRQAGEGGAQAAAPKPVGEAPLLAVQDLAKHYPVRRGLILARQVGTVRAVDGVSFTLNRGETLALVGESGCGKSTTARLVLRLIEPSAGHIAIEGEDITRLSGAALRRLRRRAQIIFQDPYASLNPRLSVGDAIAEPMVVHGIGNAATRAARVRELLGLVGLAAYHADRYPHEFSGGQRQRIGIARALAVQPELVVCDEPVSALDVSIQAQVVNLLKELQARFGLAYLFIAHDLAVVKHMADRVAVMYLGRIVEIAEKRALFAAPRHPYTRALLAAIPHPDPGRRGKVTPLGGDVPSPMAIPPGCRFHTRCPHAAEICRQQEPPALEVAPGHLAACHFAATLPPADMAVGGGLSPRAAQRLALFAAGRRGG</sequence>
<keyword evidence="3" id="KW-0813">Transport</keyword>
<proteinExistence type="inferred from homology"/>
<name>A0ABT1D549_9PROT</name>
<dbReference type="InterPro" id="IPR050319">
    <property type="entry name" value="ABC_transp_ATP-bind"/>
</dbReference>
<dbReference type="SMART" id="SM00382">
    <property type="entry name" value="AAA"/>
    <property type="match status" value="1"/>
</dbReference>
<dbReference type="InterPro" id="IPR013563">
    <property type="entry name" value="Oligopep_ABC_C"/>
</dbReference>
<keyword evidence="9" id="KW-1185">Reference proteome</keyword>
<feature type="domain" description="ABC transporter" evidence="7">
    <location>
        <begin position="34"/>
        <end position="285"/>
    </location>
</feature>
<dbReference type="PANTHER" id="PTHR43776">
    <property type="entry name" value="TRANSPORT ATP-BINDING PROTEIN"/>
    <property type="match status" value="1"/>
</dbReference>
<dbReference type="RefSeq" id="WP_252953679.1">
    <property type="nucleotide sequence ID" value="NZ_JAFIRR010000076.1"/>
</dbReference>
<comment type="similarity">
    <text evidence="2">Belongs to the ABC transporter superfamily.</text>
</comment>
<protein>
    <submittedName>
        <fullName evidence="8">Dipeptide ABC transporter ATP-binding protein</fullName>
    </submittedName>
</protein>
<accession>A0ABT1D549</accession>
<evidence type="ECO:0000256" key="2">
    <source>
        <dbReference type="ARBA" id="ARBA00005417"/>
    </source>
</evidence>
<evidence type="ECO:0000259" key="7">
    <source>
        <dbReference type="PROSITE" id="PS50893"/>
    </source>
</evidence>
<evidence type="ECO:0000256" key="5">
    <source>
        <dbReference type="ARBA" id="ARBA00022840"/>
    </source>
</evidence>
<dbReference type="Gene3D" id="3.40.50.300">
    <property type="entry name" value="P-loop containing nucleotide triphosphate hydrolases"/>
    <property type="match status" value="1"/>
</dbReference>
<dbReference type="Proteomes" id="UP001523392">
    <property type="component" value="Unassembled WGS sequence"/>
</dbReference>
<dbReference type="EMBL" id="JAFIRR010000076">
    <property type="protein sequence ID" value="MCO6417051.1"/>
    <property type="molecule type" value="Genomic_DNA"/>
</dbReference>
<dbReference type="NCBIfam" id="TIGR01727">
    <property type="entry name" value="oligo_HPY"/>
    <property type="match status" value="1"/>
</dbReference>
<dbReference type="InterPro" id="IPR003439">
    <property type="entry name" value="ABC_transporter-like_ATP-bd"/>
</dbReference>
<dbReference type="PROSITE" id="PS50893">
    <property type="entry name" value="ABC_TRANSPORTER_2"/>
    <property type="match status" value="1"/>
</dbReference>
<keyword evidence="4" id="KW-0547">Nucleotide-binding</keyword>
<keyword evidence="5 8" id="KW-0067">ATP-binding</keyword>
<dbReference type="InterPro" id="IPR003593">
    <property type="entry name" value="AAA+_ATPase"/>
</dbReference>
<dbReference type="Pfam" id="PF08352">
    <property type="entry name" value="oligo_HPY"/>
    <property type="match status" value="1"/>
</dbReference>
<dbReference type="InterPro" id="IPR027417">
    <property type="entry name" value="P-loop_NTPase"/>
</dbReference>
<reference evidence="8 9" key="1">
    <citation type="submission" date="2021-12" db="EMBL/GenBank/DDBJ databases">
        <title>Siccirubricoccus leaddurans sp. nov., a high concentration Zn2+ tolerance bacterium.</title>
        <authorList>
            <person name="Cao Y."/>
        </authorList>
    </citation>
    <scope>NUCLEOTIDE SEQUENCE [LARGE SCALE GENOMIC DNA]</scope>
    <source>
        <strain evidence="8 9">KC 17139</strain>
    </source>
</reference>
<dbReference type="NCBIfam" id="NF008453">
    <property type="entry name" value="PRK11308.1"/>
    <property type="match status" value="1"/>
</dbReference>
<feature type="region of interest" description="Disordered" evidence="6">
    <location>
        <begin position="1"/>
        <end position="24"/>
    </location>
</feature>